<evidence type="ECO:0000256" key="3">
    <source>
        <dbReference type="ARBA" id="ARBA00023125"/>
    </source>
</evidence>
<evidence type="ECO:0000259" key="8">
    <source>
        <dbReference type="PROSITE" id="PS51005"/>
    </source>
</evidence>
<dbReference type="GO" id="GO:0005634">
    <property type="term" value="C:nucleus"/>
    <property type="evidence" value="ECO:0007669"/>
    <property type="project" value="UniProtKB-SubCell"/>
</dbReference>
<organism evidence="9 10">
    <name type="scientific">Eucalyptus globulus</name>
    <name type="common">Tasmanian blue gum</name>
    <dbReference type="NCBI Taxonomy" id="34317"/>
    <lineage>
        <taxon>Eukaryota</taxon>
        <taxon>Viridiplantae</taxon>
        <taxon>Streptophyta</taxon>
        <taxon>Embryophyta</taxon>
        <taxon>Tracheophyta</taxon>
        <taxon>Spermatophyta</taxon>
        <taxon>Magnoliopsida</taxon>
        <taxon>eudicotyledons</taxon>
        <taxon>Gunneridae</taxon>
        <taxon>Pentapetalae</taxon>
        <taxon>rosids</taxon>
        <taxon>malvids</taxon>
        <taxon>Myrtales</taxon>
        <taxon>Myrtaceae</taxon>
        <taxon>Myrtoideae</taxon>
        <taxon>Eucalypteae</taxon>
        <taxon>Eucalyptus</taxon>
    </lineage>
</organism>
<feature type="region of interest" description="Disordered" evidence="6">
    <location>
        <begin position="350"/>
        <end position="372"/>
    </location>
</feature>
<keyword evidence="4" id="KW-0804">Transcription</keyword>
<proteinExistence type="predicted"/>
<name>A0ABD3JRS7_EUCGL</name>
<evidence type="ECO:0000256" key="2">
    <source>
        <dbReference type="ARBA" id="ARBA00023015"/>
    </source>
</evidence>
<comment type="caution">
    <text evidence="9">The sequence shown here is derived from an EMBL/GenBank/DDBJ whole genome shotgun (WGS) entry which is preliminary data.</text>
</comment>
<dbReference type="AlphaFoldDB" id="A0ABD3JRS7"/>
<evidence type="ECO:0000256" key="5">
    <source>
        <dbReference type="ARBA" id="ARBA00023242"/>
    </source>
</evidence>
<dbReference type="Gene3D" id="2.170.150.80">
    <property type="entry name" value="NAC domain"/>
    <property type="match status" value="1"/>
</dbReference>
<evidence type="ECO:0000256" key="4">
    <source>
        <dbReference type="ARBA" id="ARBA00023163"/>
    </source>
</evidence>
<dbReference type="Proteomes" id="UP001634007">
    <property type="component" value="Unassembled WGS sequence"/>
</dbReference>
<dbReference type="Pfam" id="PF02365">
    <property type="entry name" value="NAM"/>
    <property type="match status" value="1"/>
</dbReference>
<accession>A0ABD3JRS7</accession>
<reference evidence="9 10" key="1">
    <citation type="submission" date="2024-11" db="EMBL/GenBank/DDBJ databases">
        <title>Chromosome-level genome assembly of Eucalyptus globulus Labill. provides insights into its genome evolution.</title>
        <authorList>
            <person name="Li X."/>
        </authorList>
    </citation>
    <scope>NUCLEOTIDE SEQUENCE [LARGE SCALE GENOMIC DNA]</scope>
    <source>
        <strain evidence="9">CL2024</strain>
        <tissue evidence="9">Fresh tender leaves</tissue>
    </source>
</reference>
<dbReference type="PROSITE" id="PS51005">
    <property type="entry name" value="NAC"/>
    <property type="match status" value="1"/>
</dbReference>
<sequence length="533" mass="60875">MGNVIIPNNLPVGYRFHPTDEEYVDYYLKNRVRGFIDYPCIIPDVDICRWDPWELPQKFHGESIIRLDDKVQEWWFFCPQTPQQVKRSTPSGYWKKTGTDRNVKARDTNRVIGSKKTLVFHTGRGSRGVKTNWVIHEYHLLANELNRNYVLCRLKHKRDEKADNSTKELEQGANIWAGWDSDLRQPDHEDSFHMPENRVRCSSPNIPQLFQPENRAQFSSTIPQMFQPAQRSQISIPPFNIPSNLINIESPSSMDFSLDNGLTEESIPWESLFRTSEDDEDVGGVQISDYFDADFFVGDQMQTQCGQVSNSQEHPVLKENRRTRTIDSFHGFVPLEEKKGMVENKFNGSRITSEKHTPGPVPVATHEPMPPPLHTVSVKYNSKDEEQRFEKVKQETAAKDNKPECTSLDEIAAKAKVLKYKEDGSASNSPKKTNSKETEHVKEKSNSVNALTRTTTNRTKTSTNFPLPNLVNVIVGIFLLFAITCQVFKFRFPLLFGPAGDAAQLTITSVKKGFVCRVAFVCIYATAVYLYLV</sequence>
<dbReference type="GO" id="GO:0003677">
    <property type="term" value="F:DNA binding"/>
    <property type="evidence" value="ECO:0007669"/>
    <property type="project" value="UniProtKB-KW"/>
</dbReference>
<feature type="domain" description="NAC" evidence="8">
    <location>
        <begin position="10"/>
        <end position="157"/>
    </location>
</feature>
<dbReference type="PANTHER" id="PTHR31989">
    <property type="entry name" value="NAC DOMAIN-CONTAINING PROTEIN 82-RELATED"/>
    <property type="match status" value="1"/>
</dbReference>
<keyword evidence="3" id="KW-0238">DNA-binding</keyword>
<evidence type="ECO:0000256" key="6">
    <source>
        <dbReference type="SAM" id="MobiDB-lite"/>
    </source>
</evidence>
<keyword evidence="5" id="KW-0539">Nucleus</keyword>
<dbReference type="SUPFAM" id="SSF101941">
    <property type="entry name" value="NAC domain"/>
    <property type="match status" value="1"/>
</dbReference>
<comment type="subcellular location">
    <subcellularLocation>
        <location evidence="1">Nucleus</location>
    </subcellularLocation>
</comment>
<feature type="transmembrane region" description="Helical" evidence="7">
    <location>
        <begin position="514"/>
        <end position="532"/>
    </location>
</feature>
<gene>
    <name evidence="9" type="ORF">ACJRO7_027347</name>
</gene>
<evidence type="ECO:0000256" key="1">
    <source>
        <dbReference type="ARBA" id="ARBA00004123"/>
    </source>
</evidence>
<dbReference type="InterPro" id="IPR003441">
    <property type="entry name" value="NAC-dom"/>
</dbReference>
<feature type="region of interest" description="Disordered" evidence="6">
    <location>
        <begin position="422"/>
        <end position="448"/>
    </location>
</feature>
<keyword evidence="2" id="KW-0805">Transcription regulation</keyword>
<evidence type="ECO:0000313" key="10">
    <source>
        <dbReference type="Proteomes" id="UP001634007"/>
    </source>
</evidence>
<feature type="compositionally biased region" description="Basic and acidic residues" evidence="6">
    <location>
        <begin position="434"/>
        <end position="445"/>
    </location>
</feature>
<evidence type="ECO:0000313" key="9">
    <source>
        <dbReference type="EMBL" id="KAL3730325.1"/>
    </source>
</evidence>
<protein>
    <recommendedName>
        <fullName evidence="8">NAC domain-containing protein</fullName>
    </recommendedName>
</protein>
<keyword evidence="10" id="KW-1185">Reference proteome</keyword>
<dbReference type="InterPro" id="IPR036093">
    <property type="entry name" value="NAC_dom_sf"/>
</dbReference>
<keyword evidence="7" id="KW-1133">Transmembrane helix</keyword>
<evidence type="ECO:0000256" key="7">
    <source>
        <dbReference type="SAM" id="Phobius"/>
    </source>
</evidence>
<feature type="transmembrane region" description="Helical" evidence="7">
    <location>
        <begin position="470"/>
        <end position="488"/>
    </location>
</feature>
<keyword evidence="7" id="KW-0812">Transmembrane</keyword>
<dbReference type="EMBL" id="JBJKBG010000007">
    <property type="protein sequence ID" value="KAL3730325.1"/>
    <property type="molecule type" value="Genomic_DNA"/>
</dbReference>
<keyword evidence="7" id="KW-0472">Membrane</keyword>